<protein>
    <recommendedName>
        <fullName evidence="2">Casein kinase II subunit beta</fullName>
        <shortName evidence="2">CK II beta</shortName>
    </recommendedName>
</protein>
<feature type="compositionally biased region" description="Acidic residues" evidence="3">
    <location>
        <begin position="7"/>
        <end position="17"/>
    </location>
</feature>
<evidence type="ECO:0000313" key="4">
    <source>
        <dbReference type="EMBL" id="CEM54932.1"/>
    </source>
</evidence>
<dbReference type="Gene3D" id="1.10.1820.10">
    <property type="entry name" value="protein kinase ck2 holoenzyme, chain C, domain 1"/>
    <property type="match status" value="1"/>
</dbReference>
<dbReference type="PANTHER" id="PTHR11740">
    <property type="entry name" value="CASEIN KINASE II SUBUNIT BETA"/>
    <property type="match status" value="1"/>
</dbReference>
<feature type="region of interest" description="Disordered" evidence="3">
    <location>
        <begin position="241"/>
        <end position="405"/>
    </location>
</feature>
<dbReference type="PANTHER" id="PTHR11740:SF0">
    <property type="entry name" value="CASEIN KINASE II SUBUNIT BETA"/>
    <property type="match status" value="1"/>
</dbReference>
<dbReference type="GO" id="GO:0019887">
    <property type="term" value="F:protein kinase regulator activity"/>
    <property type="evidence" value="ECO:0007669"/>
    <property type="project" value="InterPro"/>
</dbReference>
<dbReference type="GO" id="GO:0005737">
    <property type="term" value="C:cytoplasm"/>
    <property type="evidence" value="ECO:0007669"/>
    <property type="project" value="TreeGrafter"/>
</dbReference>
<evidence type="ECO:0000256" key="1">
    <source>
        <dbReference type="ARBA" id="ARBA00006941"/>
    </source>
</evidence>
<dbReference type="EMBL" id="CDMZ01005831">
    <property type="protein sequence ID" value="CEM54932.1"/>
    <property type="molecule type" value="Genomic_DNA"/>
</dbReference>
<comment type="subunit">
    <text evidence="2">Tetramer of two alpha and two beta subunits.</text>
</comment>
<name>A0A0G4ICJ2_9ALVE</name>
<dbReference type="Pfam" id="PF01214">
    <property type="entry name" value="CK_II_beta"/>
    <property type="match status" value="1"/>
</dbReference>
<feature type="compositionally biased region" description="Gly residues" evidence="3">
    <location>
        <begin position="325"/>
        <end position="357"/>
    </location>
</feature>
<dbReference type="InterPro" id="IPR035991">
    <property type="entry name" value="Casein_kinase_II_beta-like"/>
</dbReference>
<reference evidence="4" key="1">
    <citation type="submission" date="2014-11" db="EMBL/GenBank/DDBJ databases">
        <authorList>
            <person name="Otto D Thomas"/>
            <person name="Naeem Raeece"/>
        </authorList>
    </citation>
    <scope>NUCLEOTIDE SEQUENCE</scope>
</reference>
<proteinExistence type="inferred from homology"/>
<dbReference type="InterPro" id="IPR000704">
    <property type="entry name" value="Casein_kinase_II_reg-sub"/>
</dbReference>
<feature type="compositionally biased region" description="Polar residues" evidence="3">
    <location>
        <begin position="21"/>
        <end position="30"/>
    </location>
</feature>
<dbReference type="FunFam" id="1.10.1820.10:FF:000005">
    <property type="entry name" value="Casein kinase II subunit beta"/>
    <property type="match status" value="1"/>
</dbReference>
<accession>A0A0G4ICJ2</accession>
<feature type="compositionally biased region" description="Gly residues" evidence="3">
    <location>
        <begin position="385"/>
        <end position="398"/>
    </location>
</feature>
<evidence type="ECO:0000256" key="3">
    <source>
        <dbReference type="SAM" id="MobiDB-lite"/>
    </source>
</evidence>
<dbReference type="FunFam" id="2.20.25.20:FF:000001">
    <property type="entry name" value="Casein kinase II subunit beta"/>
    <property type="match status" value="1"/>
</dbReference>
<dbReference type="Gene3D" id="2.20.25.20">
    <property type="match status" value="1"/>
</dbReference>
<comment type="similarity">
    <text evidence="1 2">Belongs to the casein kinase 2 subunit beta family.</text>
</comment>
<dbReference type="SMART" id="SM01085">
    <property type="entry name" value="CK_II_beta"/>
    <property type="match status" value="1"/>
</dbReference>
<feature type="compositionally biased region" description="Basic and acidic residues" evidence="3">
    <location>
        <begin position="284"/>
        <end position="293"/>
    </location>
</feature>
<dbReference type="GO" id="GO:0005956">
    <property type="term" value="C:protein kinase CK2 complex"/>
    <property type="evidence" value="ECO:0007669"/>
    <property type="project" value="UniProtKB-UniRule"/>
</dbReference>
<dbReference type="InterPro" id="IPR016149">
    <property type="entry name" value="Casein_kin_II_reg-sub_N"/>
</dbReference>
<feature type="compositionally biased region" description="Low complexity" evidence="3">
    <location>
        <begin position="259"/>
        <end position="282"/>
    </location>
</feature>
<dbReference type="SUPFAM" id="SSF57798">
    <property type="entry name" value="Casein kinase II beta subunit"/>
    <property type="match status" value="1"/>
</dbReference>
<sequence length="405" mass="42160">MNMGSENDFDGSEDASESESHGSGTYSEISGSELDEEISWVEWFCNLKGNEFFVEVDEDYIQDDFNLTGLANIIPFFDHALNMILDIEDNDSDVAEPLPDEQYPLVESAAQMLYGMIHARYVLTTRGLQAMLEKYQACLYGQCPNVLCENQPMMPIGFSDNLRHSAAKVYCPRCQEVYQPRSSRLNTLDGAYFGTTLAPLFFMTYADTVPTTVRSYYVPRIYGFKVSSTVKDRLRLQKQKKLAGHAAEGSSRALPGSQAGPTSGTAAPASSAAGAATATGPPERSGKESTEKLGEDEDDGEKKDGEGEGDDDFGPSPAAAATSAAGGGGGGGGGEGGGFHMRSNSGGGVADGGGQGSLEGLSTGIGSRFEGGGWRDGGISVSGSGSVGTGGGGGGTAGRAGRANL</sequence>
<dbReference type="PhylomeDB" id="A0A0G4ICJ2"/>
<dbReference type="VEuPathDB" id="CryptoDB:Cvel_2272"/>
<feature type="compositionally biased region" description="Low complexity" evidence="3">
    <location>
        <begin position="314"/>
        <end position="324"/>
    </location>
</feature>
<feature type="region of interest" description="Disordered" evidence="3">
    <location>
        <begin position="1"/>
        <end position="30"/>
    </location>
</feature>
<organism evidence="4">
    <name type="scientific">Chromera velia CCMP2878</name>
    <dbReference type="NCBI Taxonomy" id="1169474"/>
    <lineage>
        <taxon>Eukaryota</taxon>
        <taxon>Sar</taxon>
        <taxon>Alveolata</taxon>
        <taxon>Colpodellida</taxon>
        <taxon>Chromeraceae</taxon>
        <taxon>Chromera</taxon>
    </lineage>
</organism>
<gene>
    <name evidence="4" type="ORF">Cvel_2272</name>
</gene>
<dbReference type="AlphaFoldDB" id="A0A0G4ICJ2"/>
<evidence type="ECO:0000256" key="2">
    <source>
        <dbReference type="RuleBase" id="RU361268"/>
    </source>
</evidence>
<dbReference type="PRINTS" id="PR00472">
    <property type="entry name" value="CASNKINASEII"/>
</dbReference>